<proteinExistence type="predicted"/>
<evidence type="ECO:0000256" key="1">
    <source>
        <dbReference type="SAM" id="MobiDB-lite"/>
    </source>
</evidence>
<keyword evidence="3" id="KW-1185">Reference proteome</keyword>
<dbReference type="AlphaFoldDB" id="A0A7T8HIA0"/>
<dbReference type="EMBL" id="CP045896">
    <property type="protein sequence ID" value="QQP50040.1"/>
    <property type="molecule type" value="Genomic_DNA"/>
</dbReference>
<gene>
    <name evidence="2" type="ORF">FKW44_010907</name>
</gene>
<dbReference type="Proteomes" id="UP000595437">
    <property type="component" value="Chromosome 7"/>
</dbReference>
<name>A0A7T8HIA0_CALRO</name>
<dbReference type="OrthoDB" id="946068at2759"/>
<sequence length="210" mass="23076">MAIPLSENDFSSSYVTMSPVSLDIDKLKSIEEEESVFSVRSRSKNHPTAPSNNPHHRNSYCSSTTEEPPRWSPGLGDPYSSPHLPIDPDFPMDPDSNYVPLDFGMIDHRLSRRRISPASSCSIISAGTPSSAELLHQPDKVVSQILRDDEFEDLLPHANSNAAPPRTTMRAYSIGSRPPLPESPHGTEEDHPQDSSTFLATSKVPPLPPP</sequence>
<evidence type="ECO:0000313" key="2">
    <source>
        <dbReference type="EMBL" id="QQP50040.1"/>
    </source>
</evidence>
<feature type="region of interest" description="Disordered" evidence="1">
    <location>
        <begin position="33"/>
        <end position="94"/>
    </location>
</feature>
<reference evidence="3" key="1">
    <citation type="submission" date="2021-01" db="EMBL/GenBank/DDBJ databases">
        <title>Caligus Genome Assembly.</title>
        <authorList>
            <person name="Gallardo-Escarate C."/>
        </authorList>
    </citation>
    <scope>NUCLEOTIDE SEQUENCE [LARGE SCALE GENOMIC DNA]</scope>
</reference>
<feature type="compositionally biased region" description="Polar residues" evidence="1">
    <location>
        <begin position="46"/>
        <end position="66"/>
    </location>
</feature>
<accession>A0A7T8HIA0</accession>
<feature type="region of interest" description="Disordered" evidence="1">
    <location>
        <begin position="156"/>
        <end position="210"/>
    </location>
</feature>
<evidence type="ECO:0000313" key="3">
    <source>
        <dbReference type="Proteomes" id="UP000595437"/>
    </source>
</evidence>
<organism evidence="2 3">
    <name type="scientific">Caligus rogercresseyi</name>
    <name type="common">Sea louse</name>
    <dbReference type="NCBI Taxonomy" id="217165"/>
    <lineage>
        <taxon>Eukaryota</taxon>
        <taxon>Metazoa</taxon>
        <taxon>Ecdysozoa</taxon>
        <taxon>Arthropoda</taxon>
        <taxon>Crustacea</taxon>
        <taxon>Multicrustacea</taxon>
        <taxon>Hexanauplia</taxon>
        <taxon>Copepoda</taxon>
        <taxon>Siphonostomatoida</taxon>
        <taxon>Caligidae</taxon>
        <taxon>Caligus</taxon>
    </lineage>
</organism>
<protein>
    <submittedName>
        <fullName evidence="2">Uncharacterized protein</fullName>
    </submittedName>
</protein>